<comment type="caution">
    <text evidence="1">The sequence shown here is derived from an EMBL/GenBank/DDBJ whole genome shotgun (WGS) entry which is preliminary data.</text>
</comment>
<dbReference type="EMBL" id="BSXS01003618">
    <property type="protein sequence ID" value="GME81624.1"/>
    <property type="molecule type" value="Genomic_DNA"/>
</dbReference>
<accession>A0ACB5T4X8</accession>
<keyword evidence="2" id="KW-1185">Reference proteome</keyword>
<evidence type="ECO:0000313" key="2">
    <source>
        <dbReference type="Proteomes" id="UP001165064"/>
    </source>
</evidence>
<evidence type="ECO:0000313" key="1">
    <source>
        <dbReference type="EMBL" id="GME81624.1"/>
    </source>
</evidence>
<reference evidence="1" key="1">
    <citation type="submission" date="2023-04" db="EMBL/GenBank/DDBJ databases">
        <title>Ambrosiozyma monospora NBRC 10751.</title>
        <authorList>
            <person name="Ichikawa N."/>
            <person name="Sato H."/>
            <person name="Tonouchi N."/>
        </authorList>
    </citation>
    <scope>NUCLEOTIDE SEQUENCE</scope>
    <source>
        <strain evidence="1">NBRC 10751</strain>
    </source>
</reference>
<sequence>MNHPSTNKLSNNGTGSSSNFQRSNYDGPDGGSKSPSGQPVINNQDLILEDFLPSFEMHNYMFNRTLLDTEYIRDDHPPTYEEQAFQQSSAADAMVPPDQASPESRYVDPTINPDMLVLNNLDSMQTLNLPIKLTIVLTKKLPLRNVQSERETPLKVYKPGDIVTGYTLIENLSKDQIPYEMFLVSLEGTTTTFNPTGANKLTRKSFLKMYDLCACHHYGYIDVGPTADRYGEVCPETGAKYGLCDDKILKPGERYKKFFMFKLPSTLLDTACEHQSPEHLDLPSSFGVDIESFKGESAEIEIDKNFGYGHLGIIGTPVKTNDLASYGQSISYSINARMIGRQLDFYKQFYKNNTDHNFDFIFIQEIQHFFRVSTAGEKYNNNIESAWFFKSHFSSDEQIEQLEKLCADITEKLRLKRDLIVVGVTDPSEQQAIMENSGNEEKKINQLESVKHQEKVIHNARLNRNRCEDKNVVKNVTAATLTKGLFNKTESGVLDITLSTNKKNSIESIVPKVLERLSMSNTATKSITLNNLDDIQSSNSPLAKSHKSVPALSTKSSKSSSNSTSKNPESKKSETNLQPITLSPLGLIINTTTDIHQDQTETTSPYN</sequence>
<name>A0ACB5T4X8_AMBMO</name>
<gene>
    <name evidence="1" type="ORF">Amon02_000505900</name>
</gene>
<proteinExistence type="predicted"/>
<protein>
    <submittedName>
        <fullName evidence="1">Unnamed protein product</fullName>
    </submittedName>
</protein>
<organism evidence="1 2">
    <name type="scientific">Ambrosiozyma monospora</name>
    <name type="common">Yeast</name>
    <name type="synonym">Endomycopsis monosporus</name>
    <dbReference type="NCBI Taxonomy" id="43982"/>
    <lineage>
        <taxon>Eukaryota</taxon>
        <taxon>Fungi</taxon>
        <taxon>Dikarya</taxon>
        <taxon>Ascomycota</taxon>
        <taxon>Saccharomycotina</taxon>
        <taxon>Pichiomycetes</taxon>
        <taxon>Pichiales</taxon>
        <taxon>Pichiaceae</taxon>
        <taxon>Ambrosiozyma</taxon>
    </lineage>
</organism>
<dbReference type="Proteomes" id="UP001165064">
    <property type="component" value="Unassembled WGS sequence"/>
</dbReference>